<feature type="transmembrane region" description="Helical" evidence="14">
    <location>
        <begin position="134"/>
        <end position="153"/>
    </location>
</feature>
<evidence type="ECO:0000256" key="4">
    <source>
        <dbReference type="ARBA" id="ARBA00022475"/>
    </source>
</evidence>
<dbReference type="PANTHER" id="PTHR45528:SF1">
    <property type="entry name" value="SENSOR HISTIDINE KINASE CPXA"/>
    <property type="match status" value="1"/>
</dbReference>
<evidence type="ECO:0000256" key="10">
    <source>
        <dbReference type="ARBA" id="ARBA00022840"/>
    </source>
</evidence>
<reference evidence="17" key="1">
    <citation type="submission" date="2017-02" db="EMBL/GenBank/DDBJ databases">
        <authorList>
            <person name="Varghese N."/>
            <person name="Submissions S."/>
        </authorList>
    </citation>
    <scope>NUCLEOTIDE SEQUENCE [LARGE SCALE GENOMIC DNA]</scope>
    <source>
        <strain evidence="17">USBA 833</strain>
    </source>
</reference>
<keyword evidence="5" id="KW-0597">Phosphoprotein</keyword>
<dbReference type="SMART" id="SM00388">
    <property type="entry name" value="HisKA"/>
    <property type="match status" value="1"/>
</dbReference>
<dbReference type="InterPro" id="IPR003661">
    <property type="entry name" value="HisK_dim/P_dom"/>
</dbReference>
<dbReference type="GO" id="GO:0005886">
    <property type="term" value="C:plasma membrane"/>
    <property type="evidence" value="ECO:0007669"/>
    <property type="project" value="UniProtKB-SubCell"/>
</dbReference>
<evidence type="ECO:0000256" key="5">
    <source>
        <dbReference type="ARBA" id="ARBA00022553"/>
    </source>
</evidence>
<evidence type="ECO:0000256" key="9">
    <source>
        <dbReference type="ARBA" id="ARBA00022777"/>
    </source>
</evidence>
<dbReference type="CDD" id="cd00082">
    <property type="entry name" value="HisKA"/>
    <property type="match status" value="1"/>
</dbReference>
<dbReference type="GO" id="GO:0000155">
    <property type="term" value="F:phosphorelay sensor kinase activity"/>
    <property type="evidence" value="ECO:0007669"/>
    <property type="project" value="InterPro"/>
</dbReference>
<keyword evidence="13 14" id="KW-0472">Membrane</keyword>
<evidence type="ECO:0000259" key="15">
    <source>
        <dbReference type="PROSITE" id="PS50109"/>
    </source>
</evidence>
<keyword evidence="6" id="KW-0808">Transferase</keyword>
<keyword evidence="12" id="KW-0902">Two-component regulatory system</keyword>
<name>A0A1T4XU13_9CLOT</name>
<dbReference type="SUPFAM" id="SSF55874">
    <property type="entry name" value="ATPase domain of HSP90 chaperone/DNA topoisomerase II/histidine kinase"/>
    <property type="match status" value="1"/>
</dbReference>
<evidence type="ECO:0000256" key="11">
    <source>
        <dbReference type="ARBA" id="ARBA00022989"/>
    </source>
</evidence>
<comment type="subcellular location">
    <subcellularLocation>
        <location evidence="2">Cell membrane</location>
        <topology evidence="2">Multi-pass membrane protein</topology>
    </subcellularLocation>
</comment>
<dbReference type="EMBL" id="FUYH01000013">
    <property type="protein sequence ID" value="SKA93027.1"/>
    <property type="molecule type" value="Genomic_DNA"/>
</dbReference>
<dbReference type="SMART" id="SM00387">
    <property type="entry name" value="HATPase_c"/>
    <property type="match status" value="1"/>
</dbReference>
<sequence>MDAPKKTIGKTIFFSYMEIIIIQKYITKNLDDLNFVKINKALKQTQSFLDIKYAIIKNNKKIIYPKNENSEELIFLQNQLIPFITNKYHNLNKNNFFSFKMASKKSIGKIIYLNDEYYLVVYSDFSKYRKYSSIVNLILLIILLFSLIITFMISKKVSKKISYPIIQLCKYADKVGNRQYDAEVIEYDYKEIDQLSQTMNKMAVQLSSYDSTLKTFIQNASHELRTPLMSIQGYAEGIKYNIVEDTDKAVNIIIEESKRLTDIVNVLLFLSKVDSMQEKFTSNMINIEDIIKNCIEKVEGIAVIDKKKINFCPYNYDFEITGDEEMLSRALINIISNSLRYCIKNVNINIDSNDKNVSIIVKDDGPGIDRDDLEHIFERFYKGKGGKFGLGLAISKSIIEKHSGSIIAKNNDEGGACFIITLPISK</sequence>
<keyword evidence="4" id="KW-1003">Cell membrane</keyword>
<keyword evidence="10" id="KW-0067">ATP-binding</keyword>
<keyword evidence="7 14" id="KW-0812">Transmembrane</keyword>
<dbReference type="PROSITE" id="PS50109">
    <property type="entry name" value="HIS_KIN"/>
    <property type="match status" value="1"/>
</dbReference>
<dbReference type="Gene3D" id="6.10.340.10">
    <property type="match status" value="1"/>
</dbReference>
<evidence type="ECO:0000256" key="3">
    <source>
        <dbReference type="ARBA" id="ARBA00012438"/>
    </source>
</evidence>
<organism evidence="16 17">
    <name type="scientific">Caloramator quimbayensis</name>
    <dbReference type="NCBI Taxonomy" id="1147123"/>
    <lineage>
        <taxon>Bacteria</taxon>
        <taxon>Bacillati</taxon>
        <taxon>Bacillota</taxon>
        <taxon>Clostridia</taxon>
        <taxon>Eubacteriales</taxon>
        <taxon>Clostridiaceae</taxon>
        <taxon>Caloramator</taxon>
    </lineage>
</organism>
<dbReference type="SUPFAM" id="SSF47384">
    <property type="entry name" value="Homodimeric domain of signal transducing histidine kinase"/>
    <property type="match status" value="1"/>
</dbReference>
<dbReference type="Pfam" id="PF00512">
    <property type="entry name" value="HisKA"/>
    <property type="match status" value="1"/>
</dbReference>
<keyword evidence="8" id="KW-0547">Nucleotide-binding</keyword>
<evidence type="ECO:0000256" key="2">
    <source>
        <dbReference type="ARBA" id="ARBA00004651"/>
    </source>
</evidence>
<dbReference type="AlphaFoldDB" id="A0A1T4XU13"/>
<evidence type="ECO:0000313" key="17">
    <source>
        <dbReference type="Proteomes" id="UP000190105"/>
    </source>
</evidence>
<dbReference type="InterPro" id="IPR005467">
    <property type="entry name" value="His_kinase_dom"/>
</dbReference>
<dbReference type="OrthoDB" id="9780718at2"/>
<dbReference type="CDD" id="cd00075">
    <property type="entry name" value="HATPase"/>
    <property type="match status" value="1"/>
</dbReference>
<proteinExistence type="predicted"/>
<dbReference type="Gene3D" id="3.30.565.10">
    <property type="entry name" value="Histidine kinase-like ATPase, C-terminal domain"/>
    <property type="match status" value="1"/>
</dbReference>
<dbReference type="InterPro" id="IPR004358">
    <property type="entry name" value="Sig_transdc_His_kin-like_C"/>
</dbReference>
<evidence type="ECO:0000256" key="8">
    <source>
        <dbReference type="ARBA" id="ARBA00022741"/>
    </source>
</evidence>
<dbReference type="STRING" id="1147123.SAMN05443428_11338"/>
<dbReference type="PRINTS" id="PR00344">
    <property type="entry name" value="BCTRLSENSOR"/>
</dbReference>
<dbReference type="Proteomes" id="UP000190105">
    <property type="component" value="Unassembled WGS sequence"/>
</dbReference>
<dbReference type="GO" id="GO:0005524">
    <property type="term" value="F:ATP binding"/>
    <property type="evidence" value="ECO:0007669"/>
    <property type="project" value="UniProtKB-KW"/>
</dbReference>
<dbReference type="SUPFAM" id="SSF158472">
    <property type="entry name" value="HAMP domain-like"/>
    <property type="match status" value="1"/>
</dbReference>
<evidence type="ECO:0000256" key="1">
    <source>
        <dbReference type="ARBA" id="ARBA00000085"/>
    </source>
</evidence>
<protein>
    <recommendedName>
        <fullName evidence="3">histidine kinase</fullName>
        <ecNumber evidence="3">2.7.13.3</ecNumber>
    </recommendedName>
</protein>
<evidence type="ECO:0000256" key="6">
    <source>
        <dbReference type="ARBA" id="ARBA00022679"/>
    </source>
</evidence>
<dbReference type="Pfam" id="PF02518">
    <property type="entry name" value="HATPase_c"/>
    <property type="match status" value="1"/>
</dbReference>
<dbReference type="RefSeq" id="WP_078696891.1">
    <property type="nucleotide sequence ID" value="NZ_FUYH01000013.1"/>
</dbReference>
<dbReference type="InterPro" id="IPR050398">
    <property type="entry name" value="HssS/ArlS-like"/>
</dbReference>
<comment type="catalytic activity">
    <reaction evidence="1">
        <text>ATP + protein L-histidine = ADP + protein N-phospho-L-histidine.</text>
        <dbReference type="EC" id="2.7.13.3"/>
    </reaction>
</comment>
<dbReference type="CDD" id="cd06225">
    <property type="entry name" value="HAMP"/>
    <property type="match status" value="1"/>
</dbReference>
<dbReference type="InterPro" id="IPR003594">
    <property type="entry name" value="HATPase_dom"/>
</dbReference>
<keyword evidence="11 14" id="KW-1133">Transmembrane helix</keyword>
<dbReference type="FunFam" id="1.10.287.130:FF:000001">
    <property type="entry name" value="Two-component sensor histidine kinase"/>
    <property type="match status" value="1"/>
</dbReference>
<keyword evidence="9 16" id="KW-0418">Kinase</keyword>
<dbReference type="EC" id="2.7.13.3" evidence="3"/>
<evidence type="ECO:0000256" key="12">
    <source>
        <dbReference type="ARBA" id="ARBA00023012"/>
    </source>
</evidence>
<evidence type="ECO:0000256" key="13">
    <source>
        <dbReference type="ARBA" id="ARBA00023136"/>
    </source>
</evidence>
<evidence type="ECO:0000313" key="16">
    <source>
        <dbReference type="EMBL" id="SKA93027.1"/>
    </source>
</evidence>
<gene>
    <name evidence="16" type="ORF">SAMN05443428_11338</name>
</gene>
<keyword evidence="17" id="KW-1185">Reference proteome</keyword>
<evidence type="ECO:0000256" key="7">
    <source>
        <dbReference type="ARBA" id="ARBA00022692"/>
    </source>
</evidence>
<feature type="domain" description="Histidine kinase" evidence="15">
    <location>
        <begin position="219"/>
        <end position="426"/>
    </location>
</feature>
<evidence type="ECO:0000256" key="14">
    <source>
        <dbReference type="SAM" id="Phobius"/>
    </source>
</evidence>
<dbReference type="InterPro" id="IPR036890">
    <property type="entry name" value="HATPase_C_sf"/>
</dbReference>
<dbReference type="Gene3D" id="1.10.287.130">
    <property type="match status" value="1"/>
</dbReference>
<dbReference type="PANTHER" id="PTHR45528">
    <property type="entry name" value="SENSOR HISTIDINE KINASE CPXA"/>
    <property type="match status" value="1"/>
</dbReference>
<accession>A0A1T4XU13</accession>
<dbReference type="InterPro" id="IPR036097">
    <property type="entry name" value="HisK_dim/P_sf"/>
</dbReference>